<dbReference type="AlphaFoldDB" id="A0A0S3TDI5"/>
<evidence type="ECO:0000313" key="2">
    <source>
        <dbReference type="EMBL" id="BAU03125.1"/>
    </source>
</evidence>
<dbReference type="EMBL" id="AP015085">
    <property type="protein sequence ID" value="BAU03125.1"/>
    <property type="molecule type" value="Genomic_DNA"/>
</dbReference>
<reference evidence="2" key="1">
    <citation type="journal article" date="2015" name="Sci. Rep.">
        <title>The power of single molecule real-time sequencing technology in the de novo assembly of a eukaryotic genome.</title>
        <authorList>
            <person name="Sakai H."/>
            <person name="Naito K."/>
            <person name="Ogiso-Tanaka E."/>
            <person name="Takahashi Y."/>
            <person name="Iseki K."/>
            <person name="Muto C."/>
            <person name="Satou K."/>
            <person name="Teruya K."/>
            <person name="Shiroma A."/>
            <person name="Shimoji M."/>
            <person name="Hirano T."/>
            <person name="Itoh T."/>
            <person name="Kaga A."/>
            <person name="Tomooka N."/>
        </authorList>
    </citation>
    <scope>NUCLEOTIDE SEQUENCE</scope>
</reference>
<accession>A0A0S3TDI5</accession>
<protein>
    <submittedName>
        <fullName evidence="2">Uncharacterized protein</fullName>
    </submittedName>
</protein>
<organism evidence="2">
    <name type="scientific">Vigna angularis var. angularis</name>
    <dbReference type="NCBI Taxonomy" id="157739"/>
    <lineage>
        <taxon>Eukaryota</taxon>
        <taxon>Viridiplantae</taxon>
        <taxon>Streptophyta</taxon>
        <taxon>Embryophyta</taxon>
        <taxon>Tracheophyta</taxon>
        <taxon>Spermatophyta</taxon>
        <taxon>Magnoliopsida</taxon>
        <taxon>eudicotyledons</taxon>
        <taxon>Gunneridae</taxon>
        <taxon>Pentapetalae</taxon>
        <taxon>rosids</taxon>
        <taxon>fabids</taxon>
        <taxon>Fabales</taxon>
        <taxon>Fabaceae</taxon>
        <taxon>Papilionoideae</taxon>
        <taxon>50 kb inversion clade</taxon>
        <taxon>NPAAA clade</taxon>
        <taxon>indigoferoid/millettioid clade</taxon>
        <taxon>Phaseoleae</taxon>
        <taxon>Vigna</taxon>
    </lineage>
</organism>
<sequence length="142" mass="15532">MGRSLQGERTLVTWRAQARYVASGRSFTENERPSNKCEEDARSARRGRSSSAAEDARPEGGHTAENARPARRGCSSSTHARPEMGRSSAEEGARPGGRGRSSALVQKLDARPEIGRSSTKEPVTQLLDFLYKAESEDLENQI</sequence>
<evidence type="ECO:0000256" key="1">
    <source>
        <dbReference type="SAM" id="MobiDB-lite"/>
    </source>
</evidence>
<feature type="region of interest" description="Disordered" evidence="1">
    <location>
        <begin position="19"/>
        <end position="122"/>
    </location>
</feature>
<gene>
    <name evidence="2" type="primary">Vigan.UMG015100</name>
    <name evidence="2" type="ORF">VIGAN_UM015100</name>
</gene>
<feature type="compositionally biased region" description="Basic and acidic residues" evidence="1">
    <location>
        <begin position="28"/>
        <end position="43"/>
    </location>
</feature>
<name>A0A0S3TDI5_PHAAN</name>
<proteinExistence type="predicted"/>
<feature type="compositionally biased region" description="Basic and acidic residues" evidence="1">
    <location>
        <begin position="80"/>
        <end position="93"/>
    </location>
</feature>